<accession>A0ACB9ANF1</accession>
<name>A0ACB9ANF1_CICIN</name>
<dbReference type="Proteomes" id="UP001055811">
    <property type="component" value="Linkage Group LG07"/>
</dbReference>
<sequence>MEEDNVEMKFLIHYKRLEKSNWFDFFIFSHWKPFGTFLLQTLRSKLRDSGTFRLIPRTFALIAEQRQTAASRSTRPSMRLQHGLTGGFPTTRPSRLPRTLAHTPSLRVSLGHVPVDGFGFGVGPGRWCNHLLVQRKEG</sequence>
<dbReference type="EMBL" id="CM042015">
    <property type="protein sequence ID" value="KAI3711026.1"/>
    <property type="molecule type" value="Genomic_DNA"/>
</dbReference>
<proteinExistence type="predicted"/>
<gene>
    <name evidence="1" type="ORF">L2E82_40828</name>
</gene>
<reference evidence="2" key="1">
    <citation type="journal article" date="2022" name="Mol. Ecol. Resour.">
        <title>The genomes of chicory, endive, great burdock and yacon provide insights into Asteraceae palaeo-polyploidization history and plant inulin production.</title>
        <authorList>
            <person name="Fan W."/>
            <person name="Wang S."/>
            <person name="Wang H."/>
            <person name="Wang A."/>
            <person name="Jiang F."/>
            <person name="Liu H."/>
            <person name="Zhao H."/>
            <person name="Xu D."/>
            <person name="Zhang Y."/>
        </authorList>
    </citation>
    <scope>NUCLEOTIDE SEQUENCE [LARGE SCALE GENOMIC DNA]</scope>
    <source>
        <strain evidence="2">cv. Punajuju</strain>
    </source>
</reference>
<comment type="caution">
    <text evidence="1">The sequence shown here is derived from an EMBL/GenBank/DDBJ whole genome shotgun (WGS) entry which is preliminary data.</text>
</comment>
<keyword evidence="2" id="KW-1185">Reference proteome</keyword>
<reference evidence="1 2" key="2">
    <citation type="journal article" date="2022" name="Mol. Ecol. Resour.">
        <title>The genomes of chicory, endive, great burdock and yacon provide insights into Asteraceae paleo-polyploidization history and plant inulin production.</title>
        <authorList>
            <person name="Fan W."/>
            <person name="Wang S."/>
            <person name="Wang H."/>
            <person name="Wang A."/>
            <person name="Jiang F."/>
            <person name="Liu H."/>
            <person name="Zhao H."/>
            <person name="Xu D."/>
            <person name="Zhang Y."/>
        </authorList>
    </citation>
    <scope>NUCLEOTIDE SEQUENCE [LARGE SCALE GENOMIC DNA]</scope>
    <source>
        <strain evidence="2">cv. Punajuju</strain>
        <tissue evidence="1">Leaves</tissue>
    </source>
</reference>
<organism evidence="1 2">
    <name type="scientific">Cichorium intybus</name>
    <name type="common">Chicory</name>
    <dbReference type="NCBI Taxonomy" id="13427"/>
    <lineage>
        <taxon>Eukaryota</taxon>
        <taxon>Viridiplantae</taxon>
        <taxon>Streptophyta</taxon>
        <taxon>Embryophyta</taxon>
        <taxon>Tracheophyta</taxon>
        <taxon>Spermatophyta</taxon>
        <taxon>Magnoliopsida</taxon>
        <taxon>eudicotyledons</taxon>
        <taxon>Gunneridae</taxon>
        <taxon>Pentapetalae</taxon>
        <taxon>asterids</taxon>
        <taxon>campanulids</taxon>
        <taxon>Asterales</taxon>
        <taxon>Asteraceae</taxon>
        <taxon>Cichorioideae</taxon>
        <taxon>Cichorieae</taxon>
        <taxon>Cichoriinae</taxon>
        <taxon>Cichorium</taxon>
    </lineage>
</organism>
<evidence type="ECO:0000313" key="2">
    <source>
        <dbReference type="Proteomes" id="UP001055811"/>
    </source>
</evidence>
<protein>
    <submittedName>
        <fullName evidence="1">Uncharacterized protein</fullName>
    </submittedName>
</protein>
<evidence type="ECO:0000313" key="1">
    <source>
        <dbReference type="EMBL" id="KAI3711026.1"/>
    </source>
</evidence>